<proteinExistence type="predicted"/>
<protein>
    <recommendedName>
        <fullName evidence="4">DUF4231 domain-containing protein</fullName>
    </recommendedName>
</protein>
<dbReference type="Proteomes" id="UP001059597">
    <property type="component" value="Plasmid SNP1"/>
</dbReference>
<keyword evidence="2" id="KW-0614">Plasmid</keyword>
<keyword evidence="3" id="KW-1185">Reference proteome</keyword>
<accession>A0ABM8A6R6</accession>
<evidence type="ECO:0000256" key="1">
    <source>
        <dbReference type="SAM" id="Phobius"/>
    </source>
</evidence>
<gene>
    <name evidence="2" type="ORF">HEK616_78970</name>
</gene>
<keyword evidence="1" id="KW-0472">Membrane</keyword>
<feature type="transmembrane region" description="Helical" evidence="1">
    <location>
        <begin position="99"/>
        <end position="121"/>
    </location>
</feature>
<evidence type="ECO:0000313" key="3">
    <source>
        <dbReference type="Proteomes" id="UP001059597"/>
    </source>
</evidence>
<sequence>MYRGELMRFVMTDNYAAIVMSVDAGLLVVGAVQSHGTINTIRERIRAVNQRHAAAMRVIADRLRAGEEPTDAELQRAHGLARKATGDLRRRFERPATVGLMWVIMSFWLVVSVMATLWWSATEGHGQASWLAEGTLAATALATLVLLAETVLRFWWAGEAATDEWEQEQLQRQVAAVEMNDDAVSQRVRQRLEEFARGGQG</sequence>
<organism evidence="2 3">
    <name type="scientific">Streptomyces nigrescens</name>
    <dbReference type="NCBI Taxonomy" id="1920"/>
    <lineage>
        <taxon>Bacteria</taxon>
        <taxon>Bacillati</taxon>
        <taxon>Actinomycetota</taxon>
        <taxon>Actinomycetes</taxon>
        <taxon>Kitasatosporales</taxon>
        <taxon>Streptomycetaceae</taxon>
        <taxon>Streptomyces</taxon>
    </lineage>
</organism>
<name>A0ABM8A6R6_STRNI</name>
<keyword evidence="1" id="KW-0812">Transmembrane</keyword>
<evidence type="ECO:0000313" key="2">
    <source>
        <dbReference type="EMBL" id="BDM74410.1"/>
    </source>
</evidence>
<geneLocation type="plasmid" evidence="2 3">
    <name>SNP1</name>
</geneLocation>
<feature type="transmembrane region" description="Helical" evidence="1">
    <location>
        <begin position="127"/>
        <end position="148"/>
    </location>
</feature>
<reference evidence="2" key="1">
    <citation type="submission" date="2022-06" db="EMBL/GenBank/DDBJ databases">
        <title>Complete genome sequence of Streptomyces nigrescens HEK616.</title>
        <authorList>
            <person name="Asamizu S."/>
            <person name="Onaka H."/>
        </authorList>
    </citation>
    <scope>NUCLEOTIDE SEQUENCE</scope>
    <source>
        <strain evidence="2">HEK616</strain>
        <plasmid evidence="2">SNP1</plasmid>
    </source>
</reference>
<dbReference type="EMBL" id="AP026074">
    <property type="protein sequence ID" value="BDM74410.1"/>
    <property type="molecule type" value="Genomic_DNA"/>
</dbReference>
<evidence type="ECO:0008006" key="4">
    <source>
        <dbReference type="Google" id="ProtNLM"/>
    </source>
</evidence>
<keyword evidence="1" id="KW-1133">Transmembrane helix</keyword>
<feature type="transmembrane region" description="Helical" evidence="1">
    <location>
        <begin position="15"/>
        <end position="32"/>
    </location>
</feature>